<dbReference type="Proteomes" id="UP000003111">
    <property type="component" value="Unassembled WGS sequence"/>
</dbReference>
<proteinExistence type="predicted"/>
<accession>E2SCY2</accession>
<name>E2SCY2_9ACTN</name>
<feature type="transmembrane region" description="Helical" evidence="2">
    <location>
        <begin position="219"/>
        <end position="239"/>
    </location>
</feature>
<keyword evidence="2" id="KW-0812">Transmembrane</keyword>
<gene>
    <name evidence="3" type="ORF">HMPREF0063_12294</name>
</gene>
<dbReference type="EMBL" id="ACLF03000006">
    <property type="protein sequence ID" value="EFQ83085.1"/>
    <property type="molecule type" value="Genomic_DNA"/>
</dbReference>
<evidence type="ECO:0000313" key="3">
    <source>
        <dbReference type="EMBL" id="EFQ83085.1"/>
    </source>
</evidence>
<evidence type="ECO:0000256" key="1">
    <source>
        <dbReference type="SAM" id="MobiDB-lite"/>
    </source>
</evidence>
<feature type="transmembrane region" description="Helical" evidence="2">
    <location>
        <begin position="171"/>
        <end position="199"/>
    </location>
</feature>
<comment type="caution">
    <text evidence="3">The sequence shown here is derived from an EMBL/GenBank/DDBJ whole genome shotgun (WGS) entry which is preliminary data.</text>
</comment>
<keyword evidence="2" id="KW-1133">Transmembrane helix</keyword>
<dbReference type="HOGENOM" id="CLU_768663_0_0_11"/>
<evidence type="ECO:0000313" key="4">
    <source>
        <dbReference type="Proteomes" id="UP000003111"/>
    </source>
</evidence>
<reference evidence="3" key="1">
    <citation type="submission" date="2010-08" db="EMBL/GenBank/DDBJ databases">
        <authorList>
            <person name="Muzny D."/>
            <person name="Qin X."/>
            <person name="Buhay C."/>
            <person name="Dugan-Rocha S."/>
            <person name="Ding Y."/>
            <person name="Chen G."/>
            <person name="Hawes A."/>
            <person name="Holder M."/>
            <person name="Jhangiani S."/>
            <person name="Johnson A."/>
            <person name="Khan Z."/>
            <person name="Li Z."/>
            <person name="Liu W."/>
            <person name="Liu X."/>
            <person name="Perez L."/>
            <person name="Shen H."/>
            <person name="Wang Q."/>
            <person name="Watt J."/>
            <person name="Xi L."/>
            <person name="Xin Y."/>
            <person name="Zhou J."/>
            <person name="Deng J."/>
            <person name="Jiang H."/>
            <person name="Liu Y."/>
            <person name="Qu J."/>
            <person name="Song X.-Z."/>
            <person name="Zhang L."/>
            <person name="Villasana D."/>
            <person name="Johnson A."/>
            <person name="Liu J."/>
            <person name="Liyanage D."/>
            <person name="Lorensuhewa L."/>
            <person name="Robinson T."/>
            <person name="Song A."/>
            <person name="Song B.-B."/>
            <person name="Dinh H."/>
            <person name="Thornton R."/>
            <person name="Coyle M."/>
            <person name="Francisco L."/>
            <person name="Jackson L."/>
            <person name="Javaid M."/>
            <person name="Korchina V."/>
            <person name="Kovar C."/>
            <person name="Mata R."/>
            <person name="Mathew T."/>
            <person name="Ngo R."/>
            <person name="Nguyen L."/>
            <person name="Nguyen N."/>
            <person name="Okwuonu G."/>
            <person name="Ongeri F."/>
            <person name="Pham C."/>
            <person name="Simmons D."/>
            <person name="Wilczek-Boney K."/>
            <person name="Hale W."/>
            <person name="Jakkamsetti A."/>
            <person name="Pham P."/>
            <person name="Ruth R."/>
            <person name="San Lucas F."/>
            <person name="Warren J."/>
            <person name="Zhang J."/>
            <person name="Zhao Z."/>
            <person name="Zhou C."/>
            <person name="Zhu D."/>
            <person name="Lee S."/>
            <person name="Bess C."/>
            <person name="Blankenburg K."/>
            <person name="Forbes L."/>
            <person name="Fu Q."/>
            <person name="Gubbala S."/>
            <person name="Hirani K."/>
            <person name="Jayaseelan J.C."/>
            <person name="Lara F."/>
            <person name="Munidasa M."/>
            <person name="Palculict T."/>
            <person name="Patil S."/>
            <person name="Pu L.-L."/>
            <person name="Saada N."/>
            <person name="Tang L."/>
            <person name="Weissenberger G."/>
            <person name="Zhu Y."/>
            <person name="Hemphill L."/>
            <person name="Shang Y."/>
            <person name="Youmans B."/>
            <person name="Ayvaz T."/>
            <person name="Ross M."/>
            <person name="Santibanez J."/>
            <person name="Aqrawi P."/>
            <person name="Gross S."/>
            <person name="Joshi V."/>
            <person name="Fowler G."/>
            <person name="Nazareth L."/>
            <person name="Reid J."/>
            <person name="Worley K."/>
            <person name="Petrosino J."/>
            <person name="Highlander S."/>
            <person name="Gibbs R."/>
        </authorList>
    </citation>
    <scope>NUCLEOTIDE SEQUENCE [LARGE SCALE GENOMIC DNA]</scope>
    <source>
        <strain evidence="3">DSM 15272</strain>
    </source>
</reference>
<organism evidence="3 4">
    <name type="scientific">Aeromicrobium marinum DSM 15272</name>
    <dbReference type="NCBI Taxonomy" id="585531"/>
    <lineage>
        <taxon>Bacteria</taxon>
        <taxon>Bacillati</taxon>
        <taxon>Actinomycetota</taxon>
        <taxon>Actinomycetes</taxon>
        <taxon>Propionibacteriales</taxon>
        <taxon>Nocardioidaceae</taxon>
        <taxon>Aeromicrobium</taxon>
    </lineage>
</organism>
<dbReference type="AlphaFoldDB" id="E2SCY2"/>
<dbReference type="STRING" id="585531.HMPREF0063_12294"/>
<evidence type="ECO:0000256" key="2">
    <source>
        <dbReference type="SAM" id="Phobius"/>
    </source>
</evidence>
<keyword evidence="4" id="KW-1185">Reference proteome</keyword>
<protein>
    <submittedName>
        <fullName evidence="3">Uncharacterized protein</fullName>
    </submittedName>
</protein>
<keyword evidence="2" id="KW-0472">Membrane</keyword>
<feature type="region of interest" description="Disordered" evidence="1">
    <location>
        <begin position="99"/>
        <end position="119"/>
    </location>
</feature>
<sequence>MPGDPDDVGREATDYGDIAGTIKAQAYRLRRMSESDDDLRGHYVDEIKSSMADVADQLDDVHHRFLVTSQQLTLLEPALETARSETRAALDLRLTELEEAAEEEDPEPRLPGERTPAQKKAQDAMEAFNTTADSIARKIREAADDDMKDSRWDRFKSVIDKIAPFLKALKVLITIAIVVLAVVALFIPGLNMIVLGLILASLAINLTLASTGNGSWTDVWLDLASLATFGLGSAIGALAKGGRLAFLSRPASSAARAAFNGNTGLSRFSQAYKSFKGVMDLRKFTMASGQSGTLREIVKSGFNRDMVQFTRSIADIQKTFPAYNPSRALQNTWTMANGGSFAININSVAGLPSAVGAVRD</sequence>